<reference evidence="9 10" key="1">
    <citation type="submission" date="2020-04" db="EMBL/GenBank/DDBJ databases">
        <title>Genome sequencing of novel species.</title>
        <authorList>
            <person name="Heo J."/>
            <person name="Kim S.-J."/>
            <person name="Kim J.-S."/>
            <person name="Hong S.-B."/>
            <person name="Kwon S.-W."/>
        </authorList>
    </citation>
    <scope>NUCLEOTIDE SEQUENCE [LARGE SCALE GENOMIC DNA]</scope>
    <source>
        <strain evidence="9 10">GN2-R2</strain>
    </source>
</reference>
<organism evidence="9 10">
    <name type="scientific">Massilia forsythiae</name>
    <dbReference type="NCBI Taxonomy" id="2728020"/>
    <lineage>
        <taxon>Bacteria</taxon>
        <taxon>Pseudomonadati</taxon>
        <taxon>Pseudomonadota</taxon>
        <taxon>Betaproteobacteria</taxon>
        <taxon>Burkholderiales</taxon>
        <taxon>Oxalobacteraceae</taxon>
        <taxon>Telluria group</taxon>
        <taxon>Massilia</taxon>
    </lineage>
</organism>
<feature type="binding site" evidence="5">
    <location>
        <begin position="182"/>
        <end position="189"/>
    </location>
    <ligand>
        <name>NAD(+)</name>
        <dbReference type="ChEBI" id="CHEBI:57540"/>
    </ligand>
</feature>
<feature type="binding site" evidence="5">
    <location>
        <position position="313"/>
    </location>
    <ligand>
        <name>FAD</name>
        <dbReference type="ChEBI" id="CHEBI:57692"/>
    </ligand>
</feature>
<comment type="similarity">
    <text evidence="1">Belongs to the class-I pyridine nucleotide-disulfide oxidoreductase family.</text>
</comment>
<dbReference type="KEGG" id="mfy:HH212_08915"/>
<dbReference type="Gene3D" id="3.30.390.30">
    <property type="match status" value="1"/>
</dbReference>
<dbReference type="Pfam" id="PF02852">
    <property type="entry name" value="Pyr_redox_dim"/>
    <property type="match status" value="1"/>
</dbReference>
<evidence type="ECO:0000259" key="7">
    <source>
        <dbReference type="Pfam" id="PF02852"/>
    </source>
</evidence>
<comment type="cofactor">
    <cofactor evidence="5">
        <name>FAD</name>
        <dbReference type="ChEBI" id="CHEBI:57692"/>
    </cofactor>
    <text evidence="5">Binds 1 FAD per subunit.</text>
</comment>
<feature type="domain" description="Pyridine nucleotide-disulphide oxidoreductase dimerisation" evidence="7">
    <location>
        <begin position="352"/>
        <end position="458"/>
    </location>
</feature>
<evidence type="ECO:0000256" key="6">
    <source>
        <dbReference type="PIRSR" id="PIRSR000350-4"/>
    </source>
</evidence>
<evidence type="ECO:0000256" key="2">
    <source>
        <dbReference type="ARBA" id="ARBA00022630"/>
    </source>
</evidence>
<evidence type="ECO:0000256" key="1">
    <source>
        <dbReference type="ARBA" id="ARBA00007532"/>
    </source>
</evidence>
<dbReference type="PANTHER" id="PTHR43014:SF4">
    <property type="entry name" value="PYRIDINE NUCLEOTIDE-DISULFIDE OXIDOREDUCTASE RCLA-RELATED"/>
    <property type="match status" value="1"/>
</dbReference>
<dbReference type="InterPro" id="IPR001100">
    <property type="entry name" value="Pyr_nuc-diS_OxRdtase"/>
</dbReference>
<dbReference type="AlphaFoldDB" id="A0A7Z2VVX1"/>
<dbReference type="InterPro" id="IPR016156">
    <property type="entry name" value="FAD/NAD-linked_Rdtase_dimer_sf"/>
</dbReference>
<dbReference type="PRINTS" id="PR00411">
    <property type="entry name" value="PNDRDTASEI"/>
</dbReference>
<sequence>MQKLKVDVAVIGAGTAGLVAYRTARAHGAHAVLIEGGPYGTTCARVGCMPSKLLIAAAEAAHMLDAAPGFGVHAGEKRIDGVAVMERVRRERDRFVGFVLEGVDSIPAGDKLRGHARFTGPHTLVVDGADGQDVDLEAARVVIATGSTPTRLPKLQDVGPGVIISDDVFDWQDLPRSVAVIGTGVIGLELGQALARLGVRVSVYARGGSVAQLTDPVVLRNAARVMSEELDIHFQAEIVGAEQDGDEVLLTTREGGEEKRARFQYVLQAAGRTPNVTAIGIEHSGLELGTNGVPLFDSRTMQCGTSHIFIAGDANSERPVLPEAADHGKIAGDNAGRYPDIRAGLRRAPLTAAFTEPNIVTLGASYKTLCEPGRLKFAVGQVSFENQGRSRVMLQNKGMLRVYGEYGSGRFLGAEMIAPRGEHLGHLLAWAVQARMTVEQMLDMPFYHPVVEEGVRTALRDLAANLAKGASDIDPDAIEPGT</sequence>
<keyword evidence="10" id="KW-1185">Reference proteome</keyword>
<feature type="binding site" evidence="5">
    <location>
        <position position="271"/>
    </location>
    <ligand>
        <name>NAD(+)</name>
        <dbReference type="ChEBI" id="CHEBI:57540"/>
    </ligand>
</feature>
<proteinExistence type="inferred from homology"/>
<keyword evidence="5" id="KW-0520">NAD</keyword>
<feature type="binding site" evidence="5">
    <location>
        <begin position="145"/>
        <end position="147"/>
    </location>
    <ligand>
        <name>FAD</name>
        <dbReference type="ChEBI" id="CHEBI:57692"/>
    </ligand>
</feature>
<dbReference type="InterPro" id="IPR023753">
    <property type="entry name" value="FAD/NAD-binding_dom"/>
</dbReference>
<dbReference type="PRINTS" id="PR00368">
    <property type="entry name" value="FADPNR"/>
</dbReference>
<name>A0A7Z2VVX1_9BURK</name>
<evidence type="ECO:0000256" key="5">
    <source>
        <dbReference type="PIRSR" id="PIRSR000350-3"/>
    </source>
</evidence>
<dbReference type="GO" id="GO:0004148">
    <property type="term" value="F:dihydrolipoyl dehydrogenase (NADH) activity"/>
    <property type="evidence" value="ECO:0007669"/>
    <property type="project" value="UniProtKB-EC"/>
</dbReference>
<dbReference type="PIRSF" id="PIRSF000350">
    <property type="entry name" value="Mercury_reductase_MerA"/>
    <property type="match status" value="1"/>
</dbReference>
<evidence type="ECO:0000313" key="9">
    <source>
        <dbReference type="EMBL" id="QJE00139.1"/>
    </source>
</evidence>
<dbReference type="GO" id="GO:0003955">
    <property type="term" value="F:NAD(P)H dehydrogenase (quinone) activity"/>
    <property type="evidence" value="ECO:0007669"/>
    <property type="project" value="TreeGrafter"/>
</dbReference>
<dbReference type="Proteomes" id="UP000502415">
    <property type="component" value="Chromosome"/>
</dbReference>
<keyword evidence="9" id="KW-0560">Oxidoreductase</keyword>
<dbReference type="InterPro" id="IPR004099">
    <property type="entry name" value="Pyr_nucl-diS_OxRdtase_dimer"/>
</dbReference>
<feature type="active site" description="Proton acceptor" evidence="4">
    <location>
        <position position="448"/>
    </location>
</feature>
<dbReference type="EC" id="1.8.1.4" evidence="9"/>
<dbReference type="Gene3D" id="3.50.50.60">
    <property type="entry name" value="FAD/NAD(P)-binding domain"/>
    <property type="match status" value="2"/>
</dbReference>
<dbReference type="PANTHER" id="PTHR43014">
    <property type="entry name" value="MERCURIC REDUCTASE"/>
    <property type="match status" value="1"/>
</dbReference>
<dbReference type="Pfam" id="PF07992">
    <property type="entry name" value="Pyr_redox_2"/>
    <property type="match status" value="1"/>
</dbReference>
<keyword evidence="3 5" id="KW-0274">FAD</keyword>
<feature type="domain" description="FAD/NAD(P)-binding" evidence="8">
    <location>
        <begin position="7"/>
        <end position="324"/>
    </location>
</feature>
<dbReference type="SUPFAM" id="SSF55424">
    <property type="entry name" value="FAD/NAD-linked reductases, dimerisation (C-terminal) domain"/>
    <property type="match status" value="1"/>
</dbReference>
<dbReference type="InterPro" id="IPR036188">
    <property type="entry name" value="FAD/NAD-bd_sf"/>
</dbReference>
<dbReference type="SUPFAM" id="SSF51905">
    <property type="entry name" value="FAD/NAD(P)-binding domain"/>
    <property type="match status" value="1"/>
</dbReference>
<gene>
    <name evidence="9" type="ORF">HH212_08915</name>
</gene>
<dbReference type="NCBIfam" id="NF004939">
    <property type="entry name" value="PRK06292.1-1"/>
    <property type="match status" value="1"/>
</dbReference>
<protein>
    <submittedName>
        <fullName evidence="9">Dihydrolipoyl dehydrogenase</fullName>
        <ecNumber evidence="9">1.8.1.4</ecNumber>
    </submittedName>
</protein>
<evidence type="ECO:0000256" key="4">
    <source>
        <dbReference type="PIRSR" id="PIRSR000350-2"/>
    </source>
</evidence>
<feature type="binding site" evidence="5">
    <location>
        <position position="52"/>
    </location>
    <ligand>
        <name>FAD</name>
        <dbReference type="ChEBI" id="CHEBI:57692"/>
    </ligand>
</feature>
<dbReference type="RefSeq" id="WP_170202172.1">
    <property type="nucleotide sequence ID" value="NZ_CP051685.1"/>
</dbReference>
<accession>A0A7Z2VVX1</accession>
<evidence type="ECO:0000259" key="8">
    <source>
        <dbReference type="Pfam" id="PF07992"/>
    </source>
</evidence>
<dbReference type="GO" id="GO:0050660">
    <property type="term" value="F:flavin adenine dinucleotide binding"/>
    <property type="evidence" value="ECO:0007669"/>
    <property type="project" value="TreeGrafter"/>
</dbReference>
<evidence type="ECO:0000256" key="3">
    <source>
        <dbReference type="ARBA" id="ARBA00022827"/>
    </source>
</evidence>
<dbReference type="EMBL" id="CP051685">
    <property type="protein sequence ID" value="QJE00139.1"/>
    <property type="molecule type" value="Genomic_DNA"/>
</dbReference>
<keyword evidence="5" id="KW-0547">Nucleotide-binding</keyword>
<keyword evidence="2" id="KW-0285">Flavoprotein</keyword>
<evidence type="ECO:0000313" key="10">
    <source>
        <dbReference type="Proteomes" id="UP000502415"/>
    </source>
</evidence>
<feature type="disulfide bond" description="Redox-active" evidence="6">
    <location>
        <begin position="43"/>
        <end position="48"/>
    </location>
</feature>